<accession>A0A015JTG7</accession>
<dbReference type="HOGENOM" id="CLU_1723355_0_0_1"/>
<protein>
    <recommendedName>
        <fullName evidence="3">Serine-threonine/tyrosine-protein kinase catalytic domain-containing protein</fullName>
    </recommendedName>
</protein>
<evidence type="ECO:0000313" key="2">
    <source>
        <dbReference type="Proteomes" id="UP000022910"/>
    </source>
</evidence>
<dbReference type="OrthoDB" id="10493563at2759"/>
<reference evidence="1 2" key="1">
    <citation type="submission" date="2014-02" db="EMBL/GenBank/DDBJ databases">
        <title>Single nucleus genome sequencing reveals high similarity among nuclei of an endomycorrhizal fungus.</title>
        <authorList>
            <person name="Lin K."/>
            <person name="Geurts R."/>
            <person name="Zhang Z."/>
            <person name="Limpens E."/>
            <person name="Saunders D.G."/>
            <person name="Mu D."/>
            <person name="Pang E."/>
            <person name="Cao H."/>
            <person name="Cha H."/>
            <person name="Lin T."/>
            <person name="Zhou Q."/>
            <person name="Shang Y."/>
            <person name="Li Y."/>
            <person name="Ivanov S."/>
            <person name="Sharma T."/>
            <person name="Velzen R.V."/>
            <person name="Ruijter N.D."/>
            <person name="Aanen D.K."/>
            <person name="Win J."/>
            <person name="Kamoun S."/>
            <person name="Bisseling T."/>
            <person name="Huang S."/>
        </authorList>
    </citation>
    <scope>NUCLEOTIDE SEQUENCE [LARGE SCALE GENOMIC DNA]</scope>
    <source>
        <strain evidence="2">DAOM197198w</strain>
    </source>
</reference>
<dbReference type="Proteomes" id="UP000022910">
    <property type="component" value="Unassembled WGS sequence"/>
</dbReference>
<name>A0A015JTG7_RHIIW</name>
<dbReference type="AlphaFoldDB" id="A0A015JTG7"/>
<gene>
    <name evidence="1" type="ORF">RirG_270970</name>
</gene>
<evidence type="ECO:0008006" key="3">
    <source>
        <dbReference type="Google" id="ProtNLM"/>
    </source>
</evidence>
<proteinExistence type="predicted"/>
<dbReference type="Gene3D" id="1.10.510.10">
    <property type="entry name" value="Transferase(Phosphotransferase) domain 1"/>
    <property type="match status" value="1"/>
</dbReference>
<keyword evidence="2" id="KW-1185">Reference proteome</keyword>
<organism evidence="1 2">
    <name type="scientific">Rhizophagus irregularis (strain DAOM 197198w)</name>
    <name type="common">Glomus intraradices</name>
    <dbReference type="NCBI Taxonomy" id="1432141"/>
    <lineage>
        <taxon>Eukaryota</taxon>
        <taxon>Fungi</taxon>
        <taxon>Fungi incertae sedis</taxon>
        <taxon>Mucoromycota</taxon>
        <taxon>Glomeromycotina</taxon>
        <taxon>Glomeromycetes</taxon>
        <taxon>Glomerales</taxon>
        <taxon>Glomeraceae</taxon>
        <taxon>Rhizophagus</taxon>
    </lineage>
</organism>
<comment type="caution">
    <text evidence="1">The sequence shown here is derived from an EMBL/GenBank/DDBJ whole genome shotgun (WGS) entry which is preliminary data.</text>
</comment>
<dbReference type="EMBL" id="JEMT01029965">
    <property type="protein sequence ID" value="EXX50416.1"/>
    <property type="molecule type" value="Genomic_DNA"/>
</dbReference>
<evidence type="ECO:0000313" key="1">
    <source>
        <dbReference type="EMBL" id="EXX50416.1"/>
    </source>
</evidence>
<sequence length="152" mass="17651">MYKISQGRRETTVPNTPNDYSNLYTECWNNEPSKQPAMHEVVNKLSIFISNSDNITIYQQNDIVSVPVPNEKNTTPNSTGNSLHGELFNMNISEVDRIFTNERINENITSEINEIVDFIFEEVNKGHMKVKRNVLDYLDNHIINSKEIYNRL</sequence>